<dbReference type="GO" id="GO:0140359">
    <property type="term" value="F:ABC-type transporter activity"/>
    <property type="evidence" value="ECO:0007669"/>
    <property type="project" value="InterPro"/>
</dbReference>
<dbReference type="CDD" id="cd03301">
    <property type="entry name" value="ABC_MalK_N"/>
    <property type="match status" value="1"/>
</dbReference>
<dbReference type="GO" id="GO:0016887">
    <property type="term" value="F:ATP hydrolysis activity"/>
    <property type="evidence" value="ECO:0007669"/>
    <property type="project" value="InterPro"/>
</dbReference>
<dbReference type="Pfam" id="PF08402">
    <property type="entry name" value="TOBE_2"/>
    <property type="match status" value="1"/>
</dbReference>
<dbReference type="GO" id="GO:0055052">
    <property type="term" value="C:ATP-binding cassette (ABC) transporter complex, substrate-binding subunit-containing"/>
    <property type="evidence" value="ECO:0007669"/>
    <property type="project" value="TreeGrafter"/>
</dbReference>
<dbReference type="Proteomes" id="UP000474957">
    <property type="component" value="Unassembled WGS sequence"/>
</dbReference>
<keyword evidence="2" id="KW-0813">Transport</keyword>
<dbReference type="EMBL" id="WIND01000001">
    <property type="protein sequence ID" value="MSU88024.1"/>
    <property type="molecule type" value="Genomic_DNA"/>
</dbReference>
<dbReference type="SUPFAM" id="SSF50331">
    <property type="entry name" value="MOP-like"/>
    <property type="match status" value="1"/>
</dbReference>
<dbReference type="SUPFAM" id="SSF52540">
    <property type="entry name" value="P-loop containing nucleoside triphosphate hydrolases"/>
    <property type="match status" value="1"/>
</dbReference>
<dbReference type="InterPro" id="IPR003439">
    <property type="entry name" value="ABC_transporter-like_ATP-bd"/>
</dbReference>
<evidence type="ECO:0000256" key="2">
    <source>
        <dbReference type="ARBA" id="ARBA00022448"/>
    </source>
</evidence>
<dbReference type="InterPro" id="IPR003593">
    <property type="entry name" value="AAA+_ATPase"/>
</dbReference>
<dbReference type="FunFam" id="3.40.50.300:FF:000042">
    <property type="entry name" value="Maltose/maltodextrin ABC transporter, ATP-binding protein"/>
    <property type="match status" value="1"/>
</dbReference>
<dbReference type="InterPro" id="IPR012340">
    <property type="entry name" value="NA-bd_OB-fold"/>
</dbReference>
<dbReference type="Gene3D" id="2.40.50.100">
    <property type="match status" value="1"/>
</dbReference>
<reference evidence="6 7" key="1">
    <citation type="submission" date="2019-10" db="EMBL/GenBank/DDBJ databases">
        <title>Cognatihalovulum marinum gen. nov. sp. nov., a new member of the family Rhodobacteraceae isolated from deep seawater of the Northwest Indian Ocean.</title>
        <authorList>
            <person name="Ruan C."/>
            <person name="Wang J."/>
            <person name="Zheng X."/>
            <person name="Song L."/>
            <person name="Zhu Y."/>
            <person name="Huang Y."/>
            <person name="Lu Z."/>
            <person name="Du W."/>
            <person name="Huang L."/>
            <person name="Dai X."/>
        </authorList>
    </citation>
    <scope>NUCLEOTIDE SEQUENCE [LARGE SCALE GENOMIC DNA]</scope>
    <source>
        <strain evidence="6 7">2CG4</strain>
    </source>
</reference>
<comment type="similarity">
    <text evidence="1">Belongs to the ABC transporter superfamily.</text>
</comment>
<evidence type="ECO:0000259" key="5">
    <source>
        <dbReference type="PROSITE" id="PS50893"/>
    </source>
</evidence>
<dbReference type="InterPro" id="IPR008995">
    <property type="entry name" value="Mo/tungstate-bd_C_term_dom"/>
</dbReference>
<accession>A0A6L5YWL0</accession>
<keyword evidence="3" id="KW-0547">Nucleotide-binding</keyword>
<dbReference type="InterPro" id="IPR015855">
    <property type="entry name" value="ABC_transpr_MalK-like"/>
</dbReference>
<dbReference type="AlphaFoldDB" id="A0A6L5YWL0"/>
<dbReference type="PROSITE" id="PS00211">
    <property type="entry name" value="ABC_TRANSPORTER_1"/>
    <property type="match status" value="1"/>
</dbReference>
<dbReference type="InterPro" id="IPR027417">
    <property type="entry name" value="P-loop_NTPase"/>
</dbReference>
<dbReference type="NCBIfam" id="NF008653">
    <property type="entry name" value="PRK11650.1"/>
    <property type="match status" value="1"/>
</dbReference>
<name>A0A6L5YWL0_9RHOB</name>
<dbReference type="Pfam" id="PF00005">
    <property type="entry name" value="ABC_tran"/>
    <property type="match status" value="1"/>
</dbReference>
<dbReference type="RefSeq" id="WP_154443721.1">
    <property type="nucleotide sequence ID" value="NZ_WIND01000001.1"/>
</dbReference>
<dbReference type="PROSITE" id="PS50893">
    <property type="entry name" value="ABC_TRANSPORTER_2"/>
    <property type="match status" value="1"/>
</dbReference>
<evidence type="ECO:0000313" key="6">
    <source>
        <dbReference type="EMBL" id="MSU88024.1"/>
    </source>
</evidence>
<protein>
    <submittedName>
        <fullName evidence="6">sn-glycerol-3-phosphate ABC transporter ATP-binding protein UgpC</fullName>
    </submittedName>
</protein>
<dbReference type="PANTHER" id="PTHR43875:SF10">
    <property type="entry name" value="BLL2173 PROTEIN"/>
    <property type="match status" value="1"/>
</dbReference>
<evidence type="ECO:0000313" key="7">
    <source>
        <dbReference type="Proteomes" id="UP000474957"/>
    </source>
</evidence>
<dbReference type="InterPro" id="IPR017871">
    <property type="entry name" value="ABC_transporter-like_CS"/>
</dbReference>
<comment type="caution">
    <text evidence="6">The sequence shown here is derived from an EMBL/GenBank/DDBJ whole genome shotgun (WGS) entry which is preliminary data.</text>
</comment>
<dbReference type="GO" id="GO:0005524">
    <property type="term" value="F:ATP binding"/>
    <property type="evidence" value="ECO:0007669"/>
    <property type="project" value="UniProtKB-KW"/>
</dbReference>
<dbReference type="InterPro" id="IPR047641">
    <property type="entry name" value="ABC_transpr_MalK/UgpC-like"/>
</dbReference>
<evidence type="ECO:0000256" key="1">
    <source>
        <dbReference type="ARBA" id="ARBA00005417"/>
    </source>
</evidence>
<evidence type="ECO:0000256" key="4">
    <source>
        <dbReference type="ARBA" id="ARBA00022840"/>
    </source>
</evidence>
<dbReference type="Gene3D" id="2.40.50.140">
    <property type="entry name" value="Nucleic acid-binding proteins"/>
    <property type="match status" value="1"/>
</dbReference>
<dbReference type="GO" id="GO:0008643">
    <property type="term" value="P:carbohydrate transport"/>
    <property type="evidence" value="ECO:0007669"/>
    <property type="project" value="InterPro"/>
</dbReference>
<dbReference type="InterPro" id="IPR013611">
    <property type="entry name" value="Transp-assoc_OB_typ2"/>
</dbReference>
<dbReference type="PANTHER" id="PTHR43875">
    <property type="entry name" value="MALTODEXTRIN IMPORT ATP-BINDING PROTEIN MSMX"/>
    <property type="match status" value="1"/>
</dbReference>
<dbReference type="Gene3D" id="3.40.50.300">
    <property type="entry name" value="P-loop containing nucleotide triphosphate hydrolases"/>
    <property type="match status" value="1"/>
</dbReference>
<evidence type="ECO:0000256" key="3">
    <source>
        <dbReference type="ARBA" id="ARBA00022741"/>
    </source>
</evidence>
<proteinExistence type="inferred from homology"/>
<dbReference type="SMART" id="SM00382">
    <property type="entry name" value="AAA"/>
    <property type="match status" value="1"/>
</dbReference>
<organism evidence="6 7">
    <name type="scientific">Halovulum marinum</name>
    <dbReference type="NCBI Taxonomy" id="2662447"/>
    <lineage>
        <taxon>Bacteria</taxon>
        <taxon>Pseudomonadati</taxon>
        <taxon>Pseudomonadota</taxon>
        <taxon>Alphaproteobacteria</taxon>
        <taxon>Rhodobacterales</taxon>
        <taxon>Paracoccaceae</taxon>
        <taxon>Halovulum</taxon>
    </lineage>
</organism>
<gene>
    <name evidence="6" type="primary">ugpC</name>
    <name evidence="6" type="ORF">GE300_00140</name>
</gene>
<sequence>MATVQLSNLSKSFGKVDVIEDVSIDVADGEFVVLIGPSGCGKSTLLRMIAGLETISSGELKIGGAPMNDVPPRDRGISMVFQSYALYPHMNSAQNMSFSLRLAGEPEADRRTKVARAADILGLDGYLDRLPRQLSGGQRQRVAMGRAIVRKPEVFLFDEPLSNLDAKLRVKMRAELKELHQKLRTTTIYVTHDQVEAMTLADRIVVLRDGRIEQVGTPLELYDNPANAFVGAFLGSPTMNLLDLEVSPENATELRFSDGEAIRIPAPLTPGRKTIGIRPENMTLCPEQQAGAFRAEVVVVEPTGALTELVVRKAGHDITILSPERLSAKAGDLLWVKPDPEHVHVFDT</sequence>
<keyword evidence="7" id="KW-1185">Reference proteome</keyword>
<feature type="domain" description="ABC transporter" evidence="5">
    <location>
        <begin position="4"/>
        <end position="234"/>
    </location>
</feature>
<keyword evidence="4 6" id="KW-0067">ATP-binding</keyword>